<evidence type="ECO:0000313" key="2">
    <source>
        <dbReference type="EMBL" id="GHC71445.1"/>
    </source>
</evidence>
<gene>
    <name evidence="2" type="ORF">GCM10010136_18640</name>
</gene>
<proteinExistence type="predicted"/>
<reference evidence="2" key="1">
    <citation type="journal article" date="2014" name="Int. J. Syst. Evol. Microbiol.">
        <title>Complete genome sequence of Corynebacterium casei LMG S-19264T (=DSM 44701T), isolated from a smear-ripened cheese.</title>
        <authorList>
            <consortium name="US DOE Joint Genome Institute (JGI-PGF)"/>
            <person name="Walter F."/>
            <person name="Albersmeier A."/>
            <person name="Kalinowski J."/>
            <person name="Ruckert C."/>
        </authorList>
    </citation>
    <scope>NUCLEOTIDE SEQUENCE</scope>
    <source>
        <strain evidence="2">KCTC 42097</strain>
    </source>
</reference>
<dbReference type="Proteomes" id="UP000641137">
    <property type="component" value="Unassembled WGS sequence"/>
</dbReference>
<reference evidence="2" key="2">
    <citation type="submission" date="2020-09" db="EMBL/GenBank/DDBJ databases">
        <authorList>
            <person name="Sun Q."/>
            <person name="Kim S."/>
        </authorList>
    </citation>
    <scope>NUCLEOTIDE SEQUENCE</scope>
    <source>
        <strain evidence="2">KCTC 42097</strain>
    </source>
</reference>
<feature type="chain" id="PRO_5035168053" description="DUF5666 domain-containing protein" evidence="1">
    <location>
        <begin position="21"/>
        <end position="88"/>
    </location>
</feature>
<accession>A0A8J3DHI9</accession>
<feature type="signal peptide" evidence="1">
    <location>
        <begin position="1"/>
        <end position="20"/>
    </location>
</feature>
<dbReference type="InterPro" id="IPR009780">
    <property type="entry name" value="DUF1344"/>
</dbReference>
<keyword evidence="1" id="KW-0732">Signal</keyword>
<name>A0A8J3DHI9_9HYPH</name>
<evidence type="ECO:0008006" key="4">
    <source>
        <dbReference type="Google" id="ProtNLM"/>
    </source>
</evidence>
<comment type="caution">
    <text evidence="2">The sequence shown here is derived from an EMBL/GenBank/DDBJ whole genome shotgun (WGS) entry which is preliminary data.</text>
</comment>
<dbReference type="Pfam" id="PF07076">
    <property type="entry name" value="DUF1344"/>
    <property type="match status" value="1"/>
</dbReference>
<sequence>MRKLFVATFILAGLGLPALAAEDFGTVESINAEARTIVVNGETYTLNGEFDIGTLERGTEVALTYEEADGKKMVQDIIIDEEVTTEEQ</sequence>
<evidence type="ECO:0000313" key="3">
    <source>
        <dbReference type="Proteomes" id="UP000641137"/>
    </source>
</evidence>
<evidence type="ECO:0000256" key="1">
    <source>
        <dbReference type="SAM" id="SignalP"/>
    </source>
</evidence>
<dbReference type="EMBL" id="BMZO01000005">
    <property type="protein sequence ID" value="GHC71445.1"/>
    <property type="molecule type" value="Genomic_DNA"/>
</dbReference>
<keyword evidence="3" id="KW-1185">Reference proteome</keyword>
<dbReference type="RefSeq" id="WP_189489709.1">
    <property type="nucleotide sequence ID" value="NZ_BMZO01000005.1"/>
</dbReference>
<dbReference type="AlphaFoldDB" id="A0A8J3DHI9"/>
<organism evidence="2 3">
    <name type="scientific">Limoniibacter endophyticus</name>
    <dbReference type="NCBI Taxonomy" id="1565040"/>
    <lineage>
        <taxon>Bacteria</taxon>
        <taxon>Pseudomonadati</taxon>
        <taxon>Pseudomonadota</taxon>
        <taxon>Alphaproteobacteria</taxon>
        <taxon>Hyphomicrobiales</taxon>
        <taxon>Bartonellaceae</taxon>
        <taxon>Limoniibacter</taxon>
    </lineage>
</organism>
<protein>
    <recommendedName>
        <fullName evidence="4">DUF5666 domain-containing protein</fullName>
    </recommendedName>
</protein>